<reference evidence="1" key="1">
    <citation type="submission" date="2014-09" db="EMBL/GenBank/DDBJ databases">
        <authorList>
            <person name="Magalhaes I.L.F."/>
            <person name="Oliveira U."/>
            <person name="Santos F.R."/>
            <person name="Vidigal T.H.D.A."/>
            <person name="Brescovit A.D."/>
            <person name="Santos A.J."/>
        </authorList>
    </citation>
    <scope>NUCLEOTIDE SEQUENCE</scope>
    <source>
        <tissue evidence="1">Shoot tissue taken approximately 20 cm above the soil surface</tissue>
    </source>
</reference>
<sequence>MTTLHRQNDLYGWCHPEIFEEAKQETLDGFPSNKECYDENSWNNQWCTRVSPELVEEHCTICGLDVHKPQTSPSPLKWREAVRAKRAAENIKLIRRR</sequence>
<proteinExistence type="predicted"/>
<reference evidence="1" key="2">
    <citation type="journal article" date="2015" name="Data Brief">
        <title>Shoot transcriptome of the giant reed, Arundo donax.</title>
        <authorList>
            <person name="Barrero R.A."/>
            <person name="Guerrero F.D."/>
            <person name="Moolhuijzen P."/>
            <person name="Goolsby J.A."/>
            <person name="Tidwell J."/>
            <person name="Bellgard S.E."/>
            <person name="Bellgard M.I."/>
        </authorList>
    </citation>
    <scope>NUCLEOTIDE SEQUENCE</scope>
    <source>
        <tissue evidence="1">Shoot tissue taken approximately 20 cm above the soil surface</tissue>
    </source>
</reference>
<name>A0A0A9HTB5_ARUDO</name>
<accession>A0A0A9HTB5</accession>
<evidence type="ECO:0000313" key="1">
    <source>
        <dbReference type="EMBL" id="JAE36128.1"/>
    </source>
</evidence>
<organism evidence="1">
    <name type="scientific">Arundo donax</name>
    <name type="common">Giant reed</name>
    <name type="synonym">Donax arundinaceus</name>
    <dbReference type="NCBI Taxonomy" id="35708"/>
    <lineage>
        <taxon>Eukaryota</taxon>
        <taxon>Viridiplantae</taxon>
        <taxon>Streptophyta</taxon>
        <taxon>Embryophyta</taxon>
        <taxon>Tracheophyta</taxon>
        <taxon>Spermatophyta</taxon>
        <taxon>Magnoliopsida</taxon>
        <taxon>Liliopsida</taxon>
        <taxon>Poales</taxon>
        <taxon>Poaceae</taxon>
        <taxon>PACMAD clade</taxon>
        <taxon>Arundinoideae</taxon>
        <taxon>Arundineae</taxon>
        <taxon>Arundo</taxon>
    </lineage>
</organism>
<dbReference type="AlphaFoldDB" id="A0A0A9HTB5"/>
<protein>
    <submittedName>
        <fullName evidence="1">Uncharacterized protein</fullName>
    </submittedName>
</protein>
<dbReference type="EMBL" id="GBRH01161768">
    <property type="protein sequence ID" value="JAE36128.1"/>
    <property type="molecule type" value="Transcribed_RNA"/>
</dbReference>